<name>A0A4Q7VJH5_9BACT</name>
<keyword evidence="8" id="KW-1185">Reference proteome</keyword>
<dbReference type="PROSITE" id="PS00198">
    <property type="entry name" value="4FE4S_FER_1"/>
    <property type="match status" value="1"/>
</dbReference>
<evidence type="ECO:0000256" key="4">
    <source>
        <dbReference type="ARBA" id="ARBA00023014"/>
    </source>
</evidence>
<dbReference type="Gene3D" id="3.30.70.20">
    <property type="match status" value="1"/>
</dbReference>
<dbReference type="OrthoDB" id="1091152at2"/>
<keyword evidence="1" id="KW-0004">4Fe-4S</keyword>
<dbReference type="InterPro" id="IPR009016">
    <property type="entry name" value="Fe_hydrogenase"/>
</dbReference>
<accession>A0A4Q7VJH5</accession>
<evidence type="ECO:0000256" key="1">
    <source>
        <dbReference type="ARBA" id="ARBA00022485"/>
    </source>
</evidence>
<evidence type="ECO:0000313" key="7">
    <source>
        <dbReference type="EMBL" id="RZT96148.1"/>
    </source>
</evidence>
<dbReference type="InterPro" id="IPR050340">
    <property type="entry name" value="Cytosolic_Fe-S_CAF"/>
</dbReference>
<evidence type="ECO:0000256" key="3">
    <source>
        <dbReference type="ARBA" id="ARBA00023004"/>
    </source>
</evidence>
<keyword evidence="2" id="KW-0479">Metal-binding</keyword>
<dbReference type="Pfam" id="PF04060">
    <property type="entry name" value="FeS"/>
    <property type="match status" value="1"/>
</dbReference>
<reference evidence="7 8" key="1">
    <citation type="submission" date="2019-02" db="EMBL/GenBank/DDBJ databases">
        <title>Genomic Encyclopedia of Type Strains, Phase IV (KMG-IV): sequencing the most valuable type-strain genomes for metagenomic binning, comparative biology and taxonomic classification.</title>
        <authorList>
            <person name="Goeker M."/>
        </authorList>
    </citation>
    <scope>NUCLEOTIDE SEQUENCE [LARGE SCALE GENOMIC DNA]</scope>
    <source>
        <strain evidence="7 8">DSM 28825</strain>
    </source>
</reference>
<dbReference type="Proteomes" id="UP000293562">
    <property type="component" value="Unassembled WGS sequence"/>
</dbReference>
<dbReference type="InterPro" id="IPR017900">
    <property type="entry name" value="4Fe4S_Fe_S_CS"/>
</dbReference>
<comment type="caution">
    <text evidence="7">The sequence shown here is derived from an EMBL/GenBank/DDBJ whole genome shotgun (WGS) entry which is preliminary data.</text>
</comment>
<dbReference type="Gene3D" id="3.40.950.10">
    <property type="entry name" value="Fe-only Hydrogenase (Larger Subunit), Chain L, domain 3"/>
    <property type="match status" value="1"/>
</dbReference>
<evidence type="ECO:0000259" key="5">
    <source>
        <dbReference type="PROSITE" id="PS51379"/>
    </source>
</evidence>
<dbReference type="Gene3D" id="3.30.450.20">
    <property type="entry name" value="PAS domain"/>
    <property type="match status" value="1"/>
</dbReference>
<dbReference type="PROSITE" id="PS51656">
    <property type="entry name" value="4FE4S"/>
    <property type="match status" value="1"/>
</dbReference>
<keyword evidence="4" id="KW-0411">Iron-sulfur</keyword>
<protein>
    <submittedName>
        <fullName evidence="7">Iron only hydrogenase large subunit-like protein</fullName>
    </submittedName>
</protein>
<dbReference type="RefSeq" id="WP_130306058.1">
    <property type="nucleotide sequence ID" value="NZ_SHKN01000001.1"/>
</dbReference>
<dbReference type="EMBL" id="SHKN01000001">
    <property type="protein sequence ID" value="RZT96148.1"/>
    <property type="molecule type" value="Genomic_DNA"/>
</dbReference>
<dbReference type="PANTHER" id="PTHR11615">
    <property type="entry name" value="NITRATE, FORMATE, IRON DEHYDROGENASE"/>
    <property type="match status" value="1"/>
</dbReference>
<dbReference type="AlphaFoldDB" id="A0A4Q7VJH5"/>
<dbReference type="InterPro" id="IPR004108">
    <property type="entry name" value="Fe_hydrogenase_lsu_C"/>
</dbReference>
<dbReference type="Pfam" id="PF00037">
    <property type="entry name" value="Fer4"/>
    <property type="match status" value="1"/>
</dbReference>
<organism evidence="7 8">
    <name type="scientific">Ancylomarina subtilis</name>
    <dbReference type="NCBI Taxonomy" id="1639035"/>
    <lineage>
        <taxon>Bacteria</taxon>
        <taxon>Pseudomonadati</taxon>
        <taxon>Bacteroidota</taxon>
        <taxon>Bacteroidia</taxon>
        <taxon>Marinilabiliales</taxon>
        <taxon>Marinifilaceae</taxon>
        <taxon>Ancylomarina</taxon>
    </lineage>
</organism>
<keyword evidence="3" id="KW-0408">Iron</keyword>
<dbReference type="InterPro" id="IPR017896">
    <property type="entry name" value="4Fe4S_Fe-S-bd"/>
</dbReference>
<dbReference type="GO" id="GO:0051539">
    <property type="term" value="F:4 iron, 4 sulfur cluster binding"/>
    <property type="evidence" value="ECO:0007669"/>
    <property type="project" value="UniProtKB-KW"/>
</dbReference>
<evidence type="ECO:0000256" key="2">
    <source>
        <dbReference type="ARBA" id="ARBA00022723"/>
    </source>
</evidence>
<evidence type="ECO:0000313" key="8">
    <source>
        <dbReference type="Proteomes" id="UP000293562"/>
    </source>
</evidence>
<dbReference type="SUPFAM" id="SSF54862">
    <property type="entry name" value="4Fe-4S ferredoxins"/>
    <property type="match status" value="1"/>
</dbReference>
<dbReference type="InterPro" id="IPR035965">
    <property type="entry name" value="PAS-like_dom_sf"/>
</dbReference>
<evidence type="ECO:0000259" key="6">
    <source>
        <dbReference type="PROSITE" id="PS51656"/>
    </source>
</evidence>
<dbReference type="PROSITE" id="PS51379">
    <property type="entry name" value="4FE4S_FER_2"/>
    <property type="match status" value="1"/>
</dbReference>
<dbReference type="Gene3D" id="1.10.15.40">
    <property type="entry name" value="Electron transport complex subunit B, putative Fe-S cluster"/>
    <property type="match status" value="1"/>
</dbReference>
<dbReference type="SUPFAM" id="SSF53920">
    <property type="entry name" value="Fe-only hydrogenase"/>
    <property type="match status" value="1"/>
</dbReference>
<sequence length="572" mass="64243">MDVFKPVYTEQNDCQDCYKCIRECQLKAIKVINNSAQILHEDCIYCGSCTLVCPVNAKKVRNDLTRVKSLLKRHDKVVVSLAPSYMSEFPNLKDEQLLAALKELGFAHVSETALGAEMVSQKVNAFLEEKQSGIYISSACPSVVEMICKHFPQYKNYITPFLSPLLAHCKLLKQEYGEDCKIVFIGPCIAKKSESDAFGDLLEASLSFKDLAEWLDEEGLEPELFHESDAESKFVPRRAGRGALYPIDGGMIAGIKDNASTTDAVFMTFSGISSIYDVLKDLNYYRKSGLLFLELLACEGGCINGPGTRKSYSRALKRLEIINRTEPEVKEQVVNFSIDRDFDNIDVAMKPEHPENKIKEALNMIGKYSDKDEINCGGCGYNSCREFAKAYLEDKSEPNMCASYMRKIAHDKSTALLGKIPSGVLIVNEDLKVVEANQSFARIMGEEMEQLFETIPGLKDADLKKIAPFYKLFSSVLATGEDNLERDFRLGNKMLHLSLFTIQRNKIVGAILRDMSQPFIQQEEVINRAKAVNQKNLETVQKIAYLLGENASETEDMLNSIVEFYTLSEDKN</sequence>
<dbReference type="GO" id="GO:0046872">
    <property type="term" value="F:metal ion binding"/>
    <property type="evidence" value="ECO:0007669"/>
    <property type="project" value="UniProtKB-KW"/>
</dbReference>
<proteinExistence type="predicted"/>
<dbReference type="InterPro" id="IPR007202">
    <property type="entry name" value="4Fe-4S_dom"/>
</dbReference>
<feature type="domain" description="4Fe-4S" evidence="6">
    <location>
        <begin position="357"/>
        <end position="418"/>
    </location>
</feature>
<gene>
    <name evidence="7" type="ORF">EV201_0781</name>
</gene>
<dbReference type="SUPFAM" id="SSF55785">
    <property type="entry name" value="PYP-like sensor domain (PAS domain)"/>
    <property type="match status" value="1"/>
</dbReference>
<dbReference type="Pfam" id="PF02906">
    <property type="entry name" value="Fe_hyd_lg_C"/>
    <property type="match status" value="1"/>
</dbReference>
<feature type="domain" description="4Fe-4S ferredoxin-type" evidence="5">
    <location>
        <begin position="34"/>
        <end position="63"/>
    </location>
</feature>